<feature type="transmembrane region" description="Helical" evidence="1">
    <location>
        <begin position="163"/>
        <end position="183"/>
    </location>
</feature>
<dbReference type="GeneID" id="82190902"/>
<reference evidence="2 3" key="1">
    <citation type="submission" date="2019-04" db="EMBL/GenBank/DDBJ databases">
        <title>Microbes associate with the intestines of laboratory mice.</title>
        <authorList>
            <person name="Navarre W."/>
            <person name="Wong E."/>
            <person name="Huang K.C."/>
            <person name="Tropini C."/>
            <person name="Ng K."/>
            <person name="Yu B."/>
        </authorList>
    </citation>
    <scope>NUCLEOTIDE SEQUENCE [LARGE SCALE GENOMIC DNA]</scope>
    <source>
        <strain evidence="2 3">NM80_B27</strain>
    </source>
</reference>
<feature type="transmembrane region" description="Helical" evidence="1">
    <location>
        <begin position="203"/>
        <end position="224"/>
    </location>
</feature>
<proteinExistence type="predicted"/>
<gene>
    <name evidence="2" type="ORF">E5986_05940</name>
</gene>
<feature type="transmembrane region" description="Helical" evidence="1">
    <location>
        <begin position="12"/>
        <end position="34"/>
    </location>
</feature>
<dbReference type="EMBL" id="SSTJ01000006">
    <property type="protein sequence ID" value="THG37301.1"/>
    <property type="molecule type" value="Genomic_DNA"/>
</dbReference>
<accession>A0A4S4G3G6</accession>
<feature type="transmembrane region" description="Helical" evidence="1">
    <location>
        <begin position="79"/>
        <end position="108"/>
    </location>
</feature>
<feature type="transmembrane region" description="Helical" evidence="1">
    <location>
        <begin position="128"/>
        <end position="151"/>
    </location>
</feature>
<evidence type="ECO:0000313" key="3">
    <source>
        <dbReference type="Proteomes" id="UP000308978"/>
    </source>
</evidence>
<keyword evidence="1" id="KW-0472">Membrane</keyword>
<organism evidence="2 3">
    <name type="scientific">Adlercreutzia caecimuris</name>
    <dbReference type="NCBI Taxonomy" id="671266"/>
    <lineage>
        <taxon>Bacteria</taxon>
        <taxon>Bacillati</taxon>
        <taxon>Actinomycetota</taxon>
        <taxon>Coriobacteriia</taxon>
        <taxon>Eggerthellales</taxon>
        <taxon>Eggerthellaceae</taxon>
        <taxon>Adlercreutzia</taxon>
    </lineage>
</organism>
<dbReference type="RefSeq" id="WP_016309604.1">
    <property type="nucleotide sequence ID" value="NZ_CAJTBT010000005.1"/>
</dbReference>
<name>A0A4S4G3G6_9ACTN</name>
<dbReference type="PANTHER" id="PTHR41309">
    <property type="entry name" value="MEMBRANE PROTEIN-RELATED"/>
    <property type="match status" value="1"/>
</dbReference>
<protein>
    <submittedName>
        <fullName evidence="2">ABC-2 transporter permease</fullName>
    </submittedName>
</protein>
<dbReference type="AlphaFoldDB" id="A0A4S4G3G6"/>
<dbReference type="PANTHER" id="PTHR41309:SF2">
    <property type="entry name" value="MEMBRANE PROTEIN"/>
    <property type="match status" value="1"/>
</dbReference>
<keyword evidence="1" id="KW-0812">Transmembrane</keyword>
<dbReference type="Pfam" id="PF13346">
    <property type="entry name" value="ABC2_membrane_5"/>
    <property type="match status" value="1"/>
</dbReference>
<sequence length="234" mass="24597">MKTMIVSDFAALRSALLQLVGICLVVSLFMSYVMGAVGTSAAIGAMIPFMCLFSLAALDEQNGWERFRLTLPITRRQVVFGRYASVAIATVLAFVFSLALSFALLAVMGLLPAAWVPESLAPAENPPAAIVGATAGSVGIVMIAMVVALPLIMRFGMTKAARIVPLVVVIVIAGCVSFFDADYLFANGLVSDLVAWLDTGSNYLVAAGATLAAVAILYIASAFLSAKLYEGREF</sequence>
<keyword evidence="1" id="KW-1133">Transmembrane helix</keyword>
<evidence type="ECO:0000313" key="2">
    <source>
        <dbReference type="EMBL" id="THG37301.1"/>
    </source>
</evidence>
<comment type="caution">
    <text evidence="2">The sequence shown here is derived from an EMBL/GenBank/DDBJ whole genome shotgun (WGS) entry which is preliminary data.</text>
</comment>
<dbReference type="Proteomes" id="UP000308978">
    <property type="component" value="Unassembled WGS sequence"/>
</dbReference>
<feature type="transmembrane region" description="Helical" evidence="1">
    <location>
        <begin position="40"/>
        <end position="58"/>
    </location>
</feature>
<dbReference type="InterPro" id="IPR025699">
    <property type="entry name" value="ABC2_memb-like"/>
</dbReference>
<evidence type="ECO:0000256" key="1">
    <source>
        <dbReference type="SAM" id="Phobius"/>
    </source>
</evidence>